<dbReference type="InterPro" id="IPR005358">
    <property type="entry name" value="Puta_zinc/iron-chelating_dom"/>
</dbReference>
<dbReference type="PIRSF" id="PIRSF006173">
    <property type="entry name" value="UCP006173"/>
    <property type="match status" value="1"/>
</dbReference>
<protein>
    <recommendedName>
        <fullName evidence="1">UPF0260 protein MIT9_P1274</fullName>
    </recommendedName>
</protein>
<dbReference type="NCBIfam" id="NF003507">
    <property type="entry name" value="PRK05170.2-5"/>
    <property type="match status" value="1"/>
</dbReference>
<dbReference type="EMBL" id="AP024714">
    <property type="protein sequence ID" value="BCX81696.1"/>
    <property type="molecule type" value="Genomic_DNA"/>
</dbReference>
<dbReference type="KEGG" id="mcau:MIT9_P1274"/>
<dbReference type="Proteomes" id="UP001321825">
    <property type="component" value="Chromosome"/>
</dbReference>
<name>A0AAU9C8C6_9GAMM</name>
<accession>A0AAU9C8C6</accession>
<evidence type="ECO:0000313" key="2">
    <source>
        <dbReference type="EMBL" id="BCX81696.1"/>
    </source>
</evidence>
<evidence type="ECO:0000256" key="1">
    <source>
        <dbReference type="HAMAP-Rule" id="MF_00676"/>
    </source>
</evidence>
<dbReference type="PANTHER" id="PTHR37421">
    <property type="entry name" value="UPF0260 PROTEIN YCGN"/>
    <property type="match status" value="1"/>
</dbReference>
<comment type="similarity">
    <text evidence="1">Belongs to the UPF0260 family.</text>
</comment>
<dbReference type="Pfam" id="PF03692">
    <property type="entry name" value="CxxCxxCC"/>
    <property type="match status" value="1"/>
</dbReference>
<organism evidence="2 3">
    <name type="scientific">Methylomarinovum caldicuralii</name>
    <dbReference type="NCBI Taxonomy" id="438856"/>
    <lineage>
        <taxon>Bacteria</taxon>
        <taxon>Pseudomonadati</taxon>
        <taxon>Pseudomonadota</taxon>
        <taxon>Gammaproteobacteria</taxon>
        <taxon>Methylococcales</taxon>
        <taxon>Methylothermaceae</taxon>
        <taxon>Methylomarinovum</taxon>
    </lineage>
</organism>
<reference evidence="3" key="1">
    <citation type="journal article" date="2024" name="Int. J. Syst. Evol. Microbiol.">
        <title>Methylomarinovum tepidoasis sp. nov., a moderately thermophilic methanotroph of the family Methylothermaceae isolated from a deep-sea hydrothermal field.</title>
        <authorList>
            <person name="Hirayama H."/>
            <person name="Takaki Y."/>
            <person name="Abe M."/>
            <person name="Miyazaki M."/>
            <person name="Uematsu K."/>
            <person name="Matsui Y."/>
            <person name="Takai K."/>
        </authorList>
    </citation>
    <scope>NUCLEOTIDE SEQUENCE [LARGE SCALE GENOMIC DNA]</scope>
    <source>
        <strain evidence="3">IT-9</strain>
    </source>
</reference>
<dbReference type="RefSeq" id="WP_317706608.1">
    <property type="nucleotide sequence ID" value="NZ_AP024714.1"/>
</dbReference>
<dbReference type="HAMAP" id="MF_00676">
    <property type="entry name" value="UPF0260"/>
    <property type="match status" value="1"/>
</dbReference>
<keyword evidence="3" id="KW-1185">Reference proteome</keyword>
<dbReference type="InterPro" id="IPR008228">
    <property type="entry name" value="UCP006173"/>
</dbReference>
<sequence>MTEPFWQRKSLAEMTEAEWESLCDRCGRCCLHKIEDIDTGEILFTNVVCALFDLTGGRCTQYRIRRQLVPDCLDLKEGLPPLHWLPQTCAYRLLAEGKPLPGWHPLVSGDPETVHEAGISIRSFAIPETEVEDVHDHVVEGLR</sequence>
<dbReference type="AlphaFoldDB" id="A0AAU9C8C6"/>
<proteinExistence type="inferred from homology"/>
<dbReference type="NCBIfam" id="NF003501">
    <property type="entry name" value="PRK05170.1-5"/>
    <property type="match status" value="1"/>
</dbReference>
<dbReference type="PANTHER" id="PTHR37421:SF1">
    <property type="entry name" value="UPF0260 PROTEIN YCGN"/>
    <property type="match status" value="1"/>
</dbReference>
<evidence type="ECO:0000313" key="3">
    <source>
        <dbReference type="Proteomes" id="UP001321825"/>
    </source>
</evidence>
<gene>
    <name evidence="2" type="ORF">MIT9_P1274</name>
</gene>